<evidence type="ECO:0000259" key="5">
    <source>
        <dbReference type="PROSITE" id="PS50109"/>
    </source>
</evidence>
<feature type="transmembrane region" description="Helical" evidence="4">
    <location>
        <begin position="277"/>
        <end position="297"/>
    </location>
</feature>
<dbReference type="Pfam" id="PF00512">
    <property type="entry name" value="HisKA"/>
    <property type="match status" value="1"/>
</dbReference>
<dbReference type="AlphaFoldDB" id="A0A147I294"/>
<keyword evidence="4" id="KW-0472">Membrane</keyword>
<reference evidence="6 7" key="1">
    <citation type="journal article" date="2016" name="Front. Microbiol.">
        <title>Genomic Resource of Rice Seed Associated Bacteria.</title>
        <authorList>
            <person name="Midha S."/>
            <person name="Bansal K."/>
            <person name="Sharma S."/>
            <person name="Kumar N."/>
            <person name="Patil P.P."/>
            <person name="Chaudhry V."/>
            <person name="Patil P.B."/>
        </authorList>
    </citation>
    <scope>NUCLEOTIDE SEQUENCE [LARGE SCALE GENOMIC DNA]</scope>
    <source>
        <strain evidence="6 7">NS334</strain>
    </source>
</reference>
<keyword evidence="4" id="KW-0812">Transmembrane</keyword>
<dbReference type="PANTHER" id="PTHR43547">
    <property type="entry name" value="TWO-COMPONENT HISTIDINE KINASE"/>
    <property type="match status" value="1"/>
</dbReference>
<dbReference type="EMBL" id="LDTB01000033">
    <property type="protein sequence ID" value="KTT72039.1"/>
    <property type="molecule type" value="Genomic_DNA"/>
</dbReference>
<dbReference type="InterPro" id="IPR003594">
    <property type="entry name" value="HATPase_dom"/>
</dbReference>
<evidence type="ECO:0000313" key="6">
    <source>
        <dbReference type="EMBL" id="KTT72039.1"/>
    </source>
</evidence>
<accession>A0A147I294</accession>
<dbReference type="Gene3D" id="3.30.565.10">
    <property type="entry name" value="Histidine kinase-like ATPase, C-terminal domain"/>
    <property type="match status" value="1"/>
</dbReference>
<dbReference type="CDD" id="cd00082">
    <property type="entry name" value="HisKA"/>
    <property type="match status" value="1"/>
</dbReference>
<evidence type="ECO:0000256" key="2">
    <source>
        <dbReference type="ARBA" id="ARBA00012438"/>
    </source>
</evidence>
<evidence type="ECO:0000256" key="4">
    <source>
        <dbReference type="SAM" id="Phobius"/>
    </source>
</evidence>
<dbReference type="RefSeq" id="WP_058755776.1">
    <property type="nucleotide sequence ID" value="NZ_LDTB01000033.1"/>
</dbReference>
<dbReference type="InterPro" id="IPR005467">
    <property type="entry name" value="His_kinase_dom"/>
</dbReference>
<feature type="domain" description="Histidine kinase" evidence="5">
    <location>
        <begin position="322"/>
        <end position="535"/>
    </location>
</feature>
<dbReference type="SMART" id="SM00388">
    <property type="entry name" value="HisKA"/>
    <property type="match status" value="1"/>
</dbReference>
<dbReference type="InterPro" id="IPR004358">
    <property type="entry name" value="Sig_transdc_His_kin-like_C"/>
</dbReference>
<keyword evidence="7" id="KW-1185">Reference proteome</keyword>
<dbReference type="GO" id="GO:0000155">
    <property type="term" value="F:phosphorelay sensor kinase activity"/>
    <property type="evidence" value="ECO:0007669"/>
    <property type="project" value="InterPro"/>
</dbReference>
<feature type="transmembrane region" description="Helical" evidence="4">
    <location>
        <begin position="153"/>
        <end position="170"/>
    </location>
</feature>
<evidence type="ECO:0000313" key="7">
    <source>
        <dbReference type="Proteomes" id="UP000074310"/>
    </source>
</evidence>
<feature type="transmembrane region" description="Helical" evidence="4">
    <location>
        <begin position="182"/>
        <end position="199"/>
    </location>
</feature>
<dbReference type="Pfam" id="PF02518">
    <property type="entry name" value="HATPase_c"/>
    <property type="match status" value="1"/>
</dbReference>
<evidence type="ECO:0000256" key="1">
    <source>
        <dbReference type="ARBA" id="ARBA00000085"/>
    </source>
</evidence>
<protein>
    <recommendedName>
        <fullName evidence="2">histidine kinase</fullName>
        <ecNumber evidence="2">2.7.13.3</ecNumber>
    </recommendedName>
</protein>
<dbReference type="Proteomes" id="UP000074310">
    <property type="component" value="Unassembled WGS sequence"/>
</dbReference>
<dbReference type="SMART" id="SM00387">
    <property type="entry name" value="HATPase_c"/>
    <property type="match status" value="1"/>
</dbReference>
<proteinExistence type="predicted"/>
<comment type="catalytic activity">
    <reaction evidence="1">
        <text>ATP + protein L-histidine = ADP + protein N-phospho-L-histidine.</text>
        <dbReference type="EC" id="2.7.13.3"/>
    </reaction>
</comment>
<dbReference type="InterPro" id="IPR003661">
    <property type="entry name" value="HisK_dim/P_dom"/>
</dbReference>
<keyword evidence="3" id="KW-0597">Phosphoprotein</keyword>
<dbReference type="InterPro" id="IPR036890">
    <property type="entry name" value="HATPase_C_sf"/>
</dbReference>
<dbReference type="PANTHER" id="PTHR43547:SF2">
    <property type="entry name" value="HYBRID SIGNAL TRANSDUCTION HISTIDINE KINASE C"/>
    <property type="match status" value="1"/>
</dbReference>
<dbReference type="PATRIC" id="fig|869719.3.peg.1804"/>
<dbReference type="PROSITE" id="PS50109">
    <property type="entry name" value="HIS_KIN"/>
    <property type="match status" value="1"/>
</dbReference>
<feature type="transmembrane region" description="Helical" evidence="4">
    <location>
        <begin position="123"/>
        <end position="141"/>
    </location>
</feature>
<sequence length="535" mass="57023">MRDRWLLTGCGVVAAQLLAPASAERFVDTISAGMAALAILCAARTIRLTPPVGVPDRWRWQAGGVAWSLWAAQWLANAAQDSLFAGNQLLAKALSEARLAVLVIALVPLAAKGDDRRLRWLDALFALAFALLMTLLSWPDLFDTEPHGPDKTFLYLGYVAMAVFAGLSVLGQPARPLRRMSWALFVTLATYALVGISSRELIEHGLLGMDAPVFAYGDLPFLAYLYLIGRPPPGDGPEDVAEPGHRLLLLARLVPLVLTILIVALAFIVAYTMRDAALIAGIVALAILIAYAARTALTEALHHQRRQAAFVREQARAAGLTDLMHELRSPLGAIALNASILRRAGEGVPGAERAAVAIESGCMTISRLLDDVLALERLEAGLTPATLARHDIAMLVREVVAMLGAEAEEYGVTLKAHTVALNGSVDAAAFQRILLNLVNNALRFTPRGGRIDVALSRADGAYQVTVADTGVGLPAEVRAQLFRRFSTVSRPLNGRRGSGLGLAISHALARSMGGTITVDPPAPAGTTFRVVIPAR</sequence>
<dbReference type="SUPFAM" id="SSF55874">
    <property type="entry name" value="ATPase domain of HSP90 chaperone/DNA topoisomerase II/histidine kinase"/>
    <property type="match status" value="1"/>
</dbReference>
<dbReference type="PRINTS" id="PR00344">
    <property type="entry name" value="BCTRLSENSOR"/>
</dbReference>
<dbReference type="SUPFAM" id="SSF47384">
    <property type="entry name" value="Homodimeric domain of signal transducing histidine kinase"/>
    <property type="match status" value="1"/>
</dbReference>
<comment type="caution">
    <text evidence="6">The sequence shown here is derived from an EMBL/GenBank/DDBJ whole genome shotgun (WGS) entry which is preliminary data.</text>
</comment>
<dbReference type="EC" id="2.7.13.3" evidence="2"/>
<name>A0A147I294_9SPHN</name>
<feature type="transmembrane region" description="Helical" evidence="4">
    <location>
        <begin position="249"/>
        <end position="271"/>
    </location>
</feature>
<evidence type="ECO:0000256" key="3">
    <source>
        <dbReference type="ARBA" id="ARBA00022553"/>
    </source>
</evidence>
<dbReference type="Gene3D" id="1.10.287.130">
    <property type="match status" value="1"/>
</dbReference>
<dbReference type="InterPro" id="IPR036097">
    <property type="entry name" value="HisK_dim/P_sf"/>
</dbReference>
<gene>
    <name evidence="6" type="ORF">NS334_09730</name>
</gene>
<keyword evidence="4" id="KW-1133">Transmembrane helix</keyword>
<organism evidence="6 7">
    <name type="scientific">Sphingomonas endophytica</name>
    <dbReference type="NCBI Taxonomy" id="869719"/>
    <lineage>
        <taxon>Bacteria</taxon>
        <taxon>Pseudomonadati</taxon>
        <taxon>Pseudomonadota</taxon>
        <taxon>Alphaproteobacteria</taxon>
        <taxon>Sphingomonadales</taxon>
        <taxon>Sphingomonadaceae</taxon>
        <taxon>Sphingomonas</taxon>
    </lineage>
</organism>